<dbReference type="AlphaFoldDB" id="A0A658R1T3"/>
<keyword evidence="2" id="KW-0472">Membrane</keyword>
<feature type="compositionally biased region" description="Low complexity" evidence="1">
    <location>
        <begin position="1"/>
        <end position="21"/>
    </location>
</feature>
<sequence length="167" mass="17313">MSTTQAYDGLTTTATTEGTTEISAQPPVEVEATRAAASARSSAEQRFKTALACLGAAYALSWAELGLSIAMGFPGDAASHPVAASVVSRVLLGLLYLCVASRFQWARWLTVALGLVSVALVAPTLAMQWHVFPSAAVLSGAMLACRLAASLLLLSPMPSRKAAYKVA</sequence>
<feature type="transmembrane region" description="Helical" evidence="2">
    <location>
        <begin position="106"/>
        <end position="126"/>
    </location>
</feature>
<evidence type="ECO:0000256" key="1">
    <source>
        <dbReference type="SAM" id="MobiDB-lite"/>
    </source>
</evidence>
<keyword evidence="2" id="KW-0812">Transmembrane</keyword>
<comment type="caution">
    <text evidence="3">The sequence shown here is derived from an EMBL/GenBank/DDBJ whole genome shotgun (WGS) entry which is preliminary data.</text>
</comment>
<feature type="transmembrane region" description="Helical" evidence="2">
    <location>
        <begin position="79"/>
        <end position="99"/>
    </location>
</feature>
<name>A0A658R1T3_9BURK</name>
<feature type="region of interest" description="Disordered" evidence="1">
    <location>
        <begin position="1"/>
        <end position="23"/>
    </location>
</feature>
<evidence type="ECO:0000313" key="3">
    <source>
        <dbReference type="EMBL" id="SAL40644.1"/>
    </source>
</evidence>
<reference evidence="3 4" key="1">
    <citation type="submission" date="2016-01" db="EMBL/GenBank/DDBJ databases">
        <authorList>
            <person name="Peeters C."/>
        </authorList>
    </citation>
    <scope>NUCLEOTIDE SEQUENCE [LARGE SCALE GENOMIC DNA]</scope>
    <source>
        <strain evidence="3">LMG 29315</strain>
    </source>
</reference>
<keyword evidence="2" id="KW-1133">Transmembrane helix</keyword>
<evidence type="ECO:0000313" key="4">
    <source>
        <dbReference type="Proteomes" id="UP000198263"/>
    </source>
</evidence>
<dbReference type="Proteomes" id="UP000198263">
    <property type="component" value="Unassembled WGS sequence"/>
</dbReference>
<evidence type="ECO:0000256" key="2">
    <source>
        <dbReference type="SAM" id="Phobius"/>
    </source>
</evidence>
<organism evidence="3 4">
    <name type="scientific">Caballeronia concitans</name>
    <dbReference type="NCBI Taxonomy" id="1777133"/>
    <lineage>
        <taxon>Bacteria</taxon>
        <taxon>Pseudomonadati</taxon>
        <taxon>Pseudomonadota</taxon>
        <taxon>Betaproteobacteria</taxon>
        <taxon>Burkholderiales</taxon>
        <taxon>Burkholderiaceae</taxon>
        <taxon>Caballeronia</taxon>
    </lineage>
</organism>
<accession>A0A658R1T3</accession>
<dbReference type="RefSeq" id="WP_096030990.1">
    <property type="nucleotide sequence ID" value="NZ_FCNV02000010.1"/>
</dbReference>
<keyword evidence="4" id="KW-1185">Reference proteome</keyword>
<feature type="transmembrane region" description="Helical" evidence="2">
    <location>
        <begin position="50"/>
        <end position="73"/>
    </location>
</feature>
<proteinExistence type="predicted"/>
<dbReference type="EMBL" id="FCNV02000010">
    <property type="protein sequence ID" value="SAL40644.1"/>
    <property type="molecule type" value="Genomic_DNA"/>
</dbReference>
<feature type="transmembrane region" description="Helical" evidence="2">
    <location>
        <begin position="132"/>
        <end position="154"/>
    </location>
</feature>
<dbReference type="OrthoDB" id="9008670at2"/>
<protein>
    <submittedName>
        <fullName evidence="3">Uncharacterized protein</fullName>
    </submittedName>
</protein>
<gene>
    <name evidence="3" type="ORF">AWB72_04267</name>
</gene>